<protein>
    <submittedName>
        <fullName evidence="2">Uncharacterized protein</fullName>
    </submittedName>
</protein>
<organism evidence="2 3">
    <name type="scientific">Flavobacterium cupreum</name>
    <dbReference type="NCBI Taxonomy" id="2133766"/>
    <lineage>
        <taxon>Bacteria</taxon>
        <taxon>Pseudomonadati</taxon>
        <taxon>Bacteroidota</taxon>
        <taxon>Flavobacteriia</taxon>
        <taxon>Flavobacteriales</taxon>
        <taxon>Flavobacteriaceae</taxon>
        <taxon>Flavobacterium</taxon>
    </lineage>
</organism>
<evidence type="ECO:0000313" key="3">
    <source>
        <dbReference type="Proteomes" id="UP000288102"/>
    </source>
</evidence>
<gene>
    <name evidence="2" type="ORF">D0817_15185</name>
</gene>
<dbReference type="Proteomes" id="UP000288102">
    <property type="component" value="Unassembled WGS sequence"/>
</dbReference>
<name>A0A434A5A5_9FLAO</name>
<evidence type="ECO:0000313" key="2">
    <source>
        <dbReference type="EMBL" id="RUT69522.1"/>
    </source>
</evidence>
<feature type="region of interest" description="Disordered" evidence="1">
    <location>
        <begin position="1"/>
        <end position="75"/>
    </location>
</feature>
<dbReference type="OrthoDB" id="1375846at2"/>
<sequence>MENVNNYTSEELQKCPYHAQLASQADDNNPSEQANTGDWEDERHEDGTDPNRHEEEEGNNNSGGAGSTGSAATNS</sequence>
<feature type="compositionally biased region" description="Polar residues" evidence="1">
    <location>
        <begin position="21"/>
        <end position="36"/>
    </location>
</feature>
<dbReference type="RefSeq" id="WP_127339194.1">
    <property type="nucleotide sequence ID" value="NZ_QWDM01000009.1"/>
</dbReference>
<feature type="compositionally biased region" description="Basic and acidic residues" evidence="1">
    <location>
        <begin position="41"/>
        <end position="55"/>
    </location>
</feature>
<accession>A0A434A5A5</accession>
<reference evidence="3" key="1">
    <citation type="journal article" date="2019" name="Syst. Appl. Microbiol.">
        <title>Flavobacterium circumlabens sp. nov. and Flavobacterium cupreum sp. nov., two psychrotrophic species isolated from Antarctic environmental samples.</title>
        <authorList>
            <person name="Kralova S."/>
            <person name="Busse H.-J."/>
            <person name="Svec P."/>
            <person name="Maslanova I."/>
            <person name="Stankova E."/>
            <person name="Bartak M."/>
            <person name="Sedlacek I."/>
        </authorList>
    </citation>
    <scope>NUCLEOTIDE SEQUENCE [LARGE SCALE GENOMIC DNA]</scope>
    <source>
        <strain evidence="3">CCM 8825</strain>
    </source>
</reference>
<evidence type="ECO:0000256" key="1">
    <source>
        <dbReference type="SAM" id="MobiDB-lite"/>
    </source>
</evidence>
<dbReference type="AlphaFoldDB" id="A0A434A5A5"/>
<comment type="caution">
    <text evidence="2">The sequence shown here is derived from an EMBL/GenBank/DDBJ whole genome shotgun (WGS) entry which is preliminary data.</text>
</comment>
<proteinExistence type="predicted"/>
<feature type="compositionally biased region" description="Polar residues" evidence="1">
    <location>
        <begin position="1"/>
        <end position="10"/>
    </location>
</feature>
<dbReference type="EMBL" id="QWDM01000009">
    <property type="protein sequence ID" value="RUT69522.1"/>
    <property type="molecule type" value="Genomic_DNA"/>
</dbReference>
<keyword evidence="3" id="KW-1185">Reference proteome</keyword>